<keyword evidence="1" id="KW-0732">Signal</keyword>
<sequence length="380" mass="37706">MNLSVRSFSAAVSSALAAVQASCSALTNVGVGTPIRALMEAAAATGLWLQYIALQILATTRLSSCSGTDVDSFVGDFGMARLPGTAASGSVLFTSFNATGQSATILVGATVKTASSLVFAVVSDTGNPYWSSAQGGYIRPAGVASVSVPVQCLAVGSVGNVASGAIGLLGTSVSGVDTVTNVAAFTNGTDGETDAALKARFPVWMASKASGTSRAVDSAIAGVQTNLTSALMDGLAPDQAARSGYFTAVVDDGSGDPSDDVLASVQKNIDVVRSLGVGFSVQRPVLLLVNVSMTVTIAAGGSPGTVQAAVQAALTKSINGTSVGQGYAYSLLPVVAYSSAGVTILSVTDVLMNGAQDDIPASTVQVTRAGSVVVTVQEAG</sequence>
<feature type="domain" description="Baseplate protein J-like barrel" evidence="2">
    <location>
        <begin position="92"/>
        <end position="188"/>
    </location>
</feature>
<protein>
    <submittedName>
        <fullName evidence="3">Baseplate J/gp47 family protein</fullName>
    </submittedName>
</protein>
<accession>A0A850PBJ1</accession>
<feature type="signal peptide" evidence="1">
    <location>
        <begin position="1"/>
        <end position="17"/>
    </location>
</feature>
<evidence type="ECO:0000313" key="3">
    <source>
        <dbReference type="EMBL" id="NVN39302.1"/>
    </source>
</evidence>
<feature type="chain" id="PRO_5032529700" evidence="1">
    <location>
        <begin position="18"/>
        <end position="380"/>
    </location>
</feature>
<keyword evidence="4" id="KW-1185">Reference proteome</keyword>
<evidence type="ECO:0000259" key="2">
    <source>
        <dbReference type="Pfam" id="PF04865"/>
    </source>
</evidence>
<dbReference type="AlphaFoldDB" id="A0A850PBJ1"/>
<name>A0A850PBJ1_9PROT</name>
<evidence type="ECO:0000313" key="4">
    <source>
        <dbReference type="Proteomes" id="UP000585665"/>
    </source>
</evidence>
<comment type="caution">
    <text evidence="3">The sequence shown here is derived from an EMBL/GenBank/DDBJ whole genome shotgun (WGS) entry which is preliminary data.</text>
</comment>
<evidence type="ECO:0000256" key="1">
    <source>
        <dbReference type="SAM" id="SignalP"/>
    </source>
</evidence>
<dbReference type="Proteomes" id="UP000585665">
    <property type="component" value="Unassembled WGS sequence"/>
</dbReference>
<organism evidence="3 4">
    <name type="scientific">Ameyamaea chiangmaiensis</name>
    <dbReference type="NCBI Taxonomy" id="442969"/>
    <lineage>
        <taxon>Bacteria</taxon>
        <taxon>Pseudomonadati</taxon>
        <taxon>Pseudomonadota</taxon>
        <taxon>Alphaproteobacteria</taxon>
        <taxon>Acetobacterales</taxon>
        <taxon>Acetobacteraceae</taxon>
        <taxon>Ameyamaea</taxon>
    </lineage>
</organism>
<dbReference type="InterPro" id="IPR006949">
    <property type="entry name" value="Barrel_Baseplate_J-like"/>
</dbReference>
<dbReference type="EMBL" id="JABXXR010000006">
    <property type="protein sequence ID" value="NVN39302.1"/>
    <property type="molecule type" value="Genomic_DNA"/>
</dbReference>
<dbReference type="RefSeq" id="WP_176612320.1">
    <property type="nucleotide sequence ID" value="NZ_JABXXR010000006.1"/>
</dbReference>
<reference evidence="3 4" key="1">
    <citation type="submission" date="2020-06" db="EMBL/GenBank/DDBJ databases">
        <title>Description of novel acetic acid bacteria.</title>
        <authorList>
            <person name="Sombolestani A."/>
        </authorList>
    </citation>
    <scope>NUCLEOTIDE SEQUENCE [LARGE SCALE GENOMIC DNA]</scope>
    <source>
        <strain evidence="3 4">LMG 27010</strain>
    </source>
</reference>
<dbReference type="Pfam" id="PF04865">
    <property type="entry name" value="Baseplate_J"/>
    <property type="match status" value="1"/>
</dbReference>
<proteinExistence type="predicted"/>
<gene>
    <name evidence="3" type="ORF">HUK82_01805</name>
</gene>